<dbReference type="InterPro" id="IPR011042">
    <property type="entry name" value="6-blade_b-propeller_TolB-like"/>
</dbReference>
<feature type="domain" description="Thioredoxin" evidence="2">
    <location>
        <begin position="33"/>
        <end position="178"/>
    </location>
</feature>
<comment type="caution">
    <text evidence="3">The sequence shown here is derived from an EMBL/GenBank/DDBJ whole genome shotgun (WGS) entry which is preliminary data.</text>
</comment>
<feature type="chain" id="PRO_5002641877" evidence="1">
    <location>
        <begin position="21"/>
        <end position="508"/>
    </location>
</feature>
<dbReference type="InterPro" id="IPR013766">
    <property type="entry name" value="Thioredoxin_domain"/>
</dbReference>
<dbReference type="eggNOG" id="COG0526">
    <property type="taxonomic scope" value="Bacteria"/>
</dbReference>
<gene>
    <name evidence="3" type="ORF">M23134_03317</name>
</gene>
<name>A1ZGR2_MICM2</name>
<dbReference type="InterPro" id="IPR012336">
    <property type="entry name" value="Thioredoxin-like_fold"/>
</dbReference>
<dbReference type="Proteomes" id="UP000004095">
    <property type="component" value="Unassembled WGS sequence"/>
</dbReference>
<dbReference type="PROSITE" id="PS51352">
    <property type="entry name" value="THIOREDOXIN_2"/>
    <property type="match status" value="1"/>
</dbReference>
<keyword evidence="1" id="KW-0732">Signal</keyword>
<dbReference type="SUPFAM" id="SSF101898">
    <property type="entry name" value="NHL repeat"/>
    <property type="match status" value="1"/>
</dbReference>
<dbReference type="RefSeq" id="WP_002695024.1">
    <property type="nucleotide sequence ID" value="NZ_AAWS01000006.1"/>
</dbReference>
<dbReference type="InterPro" id="IPR036249">
    <property type="entry name" value="Thioredoxin-like_sf"/>
</dbReference>
<dbReference type="SUPFAM" id="SSF52833">
    <property type="entry name" value="Thioredoxin-like"/>
    <property type="match status" value="1"/>
</dbReference>
<evidence type="ECO:0000256" key="1">
    <source>
        <dbReference type="SAM" id="SignalP"/>
    </source>
</evidence>
<dbReference type="Pfam" id="PF13905">
    <property type="entry name" value="Thioredoxin_8"/>
    <property type="match status" value="1"/>
</dbReference>
<evidence type="ECO:0000259" key="2">
    <source>
        <dbReference type="PROSITE" id="PS51352"/>
    </source>
</evidence>
<organism evidence="3 4">
    <name type="scientific">Microscilla marina ATCC 23134</name>
    <dbReference type="NCBI Taxonomy" id="313606"/>
    <lineage>
        <taxon>Bacteria</taxon>
        <taxon>Pseudomonadati</taxon>
        <taxon>Bacteroidota</taxon>
        <taxon>Cytophagia</taxon>
        <taxon>Cytophagales</taxon>
        <taxon>Microscillaceae</taxon>
        <taxon>Microscilla</taxon>
    </lineage>
</organism>
<protein>
    <submittedName>
        <fullName evidence="3">NHL repeat</fullName>
    </submittedName>
</protein>
<evidence type="ECO:0000313" key="3">
    <source>
        <dbReference type="EMBL" id="EAY30679.1"/>
    </source>
</evidence>
<accession>A1ZGR2</accession>
<dbReference type="PROSITE" id="PS51257">
    <property type="entry name" value="PROKAR_LIPOPROTEIN"/>
    <property type="match status" value="1"/>
</dbReference>
<sequence>MNKFLFLISLVTLSFLSCQAQTSSDKTTADYKTKGKYPAPEINTPYGWLNTNKSWQIKDFRGKVVLLDFWTFGCINCQHIIPDLRKLEKEFPNELVVIGVHSAKFYSERANKNIRKAILKFGIEHPVVNDAKFKVWQSYGVNAWPTVVLIDPEGRVVGNAAGEGFYNAVRLYIQKMVKERGDKINRTPLKFMLEKDQQGNKTKHTFLRFPSKIIQGDKGELYISDSGNNRILKIDKNGKVLLQIGSGTQGLKDGDFDKATFYEPHGLALKGDFLYVADTKNNVIRRVDLKRKKVKTIAGDGRLDYYFGKERWGVAVNPNSPWDLWIDGEVMYIANAGNHQILTMDLQTNLVKRFAGSGREALTDGSFRKSAFNQPSGLVKNGNTLYVADSEASAIRAIDLAKGEVSTPLGKGLFEFGDVDGKANKARLQHAVGVTFRANKLYIADTYNGKIKTFDLKTQRLKTFVAGLNEPNDVMFVGNAMWVSDTNNHQIVKIDLNTLKKQVVKVGK</sequence>
<dbReference type="PANTHER" id="PTHR46388:SF2">
    <property type="entry name" value="NHL REPEAT-CONTAINING PROTEIN 2"/>
    <property type="match status" value="1"/>
</dbReference>
<dbReference type="Gene3D" id="3.40.30.10">
    <property type="entry name" value="Glutaredoxin"/>
    <property type="match status" value="1"/>
</dbReference>
<evidence type="ECO:0000313" key="4">
    <source>
        <dbReference type="Proteomes" id="UP000004095"/>
    </source>
</evidence>
<keyword evidence="4" id="KW-1185">Reference proteome</keyword>
<dbReference type="PANTHER" id="PTHR46388">
    <property type="entry name" value="NHL REPEAT-CONTAINING PROTEIN 2"/>
    <property type="match status" value="1"/>
</dbReference>
<reference evidence="3 4" key="1">
    <citation type="submission" date="2007-01" db="EMBL/GenBank/DDBJ databases">
        <authorList>
            <person name="Haygood M."/>
            <person name="Podell S."/>
            <person name="Anderson C."/>
            <person name="Hopkinson B."/>
            <person name="Roe K."/>
            <person name="Barbeau K."/>
            <person name="Gaasterland T."/>
            <person name="Ferriera S."/>
            <person name="Johnson J."/>
            <person name="Kravitz S."/>
            <person name="Beeson K."/>
            <person name="Sutton G."/>
            <person name="Rogers Y.-H."/>
            <person name="Friedman R."/>
            <person name="Frazier M."/>
            <person name="Venter J.C."/>
        </authorList>
    </citation>
    <scope>NUCLEOTIDE SEQUENCE [LARGE SCALE GENOMIC DNA]</scope>
    <source>
        <strain evidence="3 4">ATCC 23134</strain>
    </source>
</reference>
<dbReference type="EMBL" id="AAWS01000006">
    <property type="protein sequence ID" value="EAY30679.1"/>
    <property type="molecule type" value="Genomic_DNA"/>
</dbReference>
<dbReference type="Gene3D" id="2.120.10.30">
    <property type="entry name" value="TolB, C-terminal domain"/>
    <property type="match status" value="2"/>
</dbReference>
<dbReference type="AlphaFoldDB" id="A1ZGR2"/>
<proteinExistence type="predicted"/>
<feature type="signal peptide" evidence="1">
    <location>
        <begin position="1"/>
        <end position="20"/>
    </location>
</feature>
<dbReference type="OrthoDB" id="791543at2"/>
<dbReference type="eggNOG" id="COG3391">
    <property type="taxonomic scope" value="Bacteria"/>
</dbReference>